<dbReference type="InterPro" id="IPR035093">
    <property type="entry name" value="RelE/ParE_toxin_dom_sf"/>
</dbReference>
<gene>
    <name evidence="2" type="ORF">A3B34_00645</name>
</gene>
<protein>
    <recommendedName>
        <fullName evidence="4">Plasmid stabilization protein</fullName>
    </recommendedName>
</protein>
<reference evidence="2 3" key="1">
    <citation type="journal article" date="2016" name="Nat. Commun.">
        <title>Thousands of microbial genomes shed light on interconnected biogeochemical processes in an aquifer system.</title>
        <authorList>
            <person name="Anantharaman K."/>
            <person name="Brown C.T."/>
            <person name="Hug L.A."/>
            <person name="Sharon I."/>
            <person name="Castelle C.J."/>
            <person name="Probst A.J."/>
            <person name="Thomas B.C."/>
            <person name="Singh A."/>
            <person name="Wilkins M.J."/>
            <person name="Karaoz U."/>
            <person name="Brodie E.L."/>
            <person name="Williams K.H."/>
            <person name="Hubbard S.S."/>
            <person name="Banfield J.F."/>
        </authorList>
    </citation>
    <scope>NUCLEOTIDE SEQUENCE [LARGE SCALE GENOMIC DNA]</scope>
</reference>
<evidence type="ECO:0000256" key="1">
    <source>
        <dbReference type="ARBA" id="ARBA00022649"/>
    </source>
</evidence>
<dbReference type="InterPro" id="IPR052747">
    <property type="entry name" value="TA_system_RelE_toxin"/>
</dbReference>
<keyword evidence="1" id="KW-1277">Toxin-antitoxin system</keyword>
<comment type="caution">
    <text evidence="2">The sequence shown here is derived from an EMBL/GenBank/DDBJ whole genome shotgun (WGS) entry which is preliminary data.</text>
</comment>
<evidence type="ECO:0008006" key="4">
    <source>
        <dbReference type="Google" id="ProtNLM"/>
    </source>
</evidence>
<sequence>MQIDPDVFKTLRKIPRYDAEALLAVVRLLPADPYFGDIQKMKGEENTWRRRVGAYRIFYKIKVAEKVLLVFRVERRTSKMY</sequence>
<dbReference type="AlphaFoldDB" id="A0A1G2L836"/>
<dbReference type="InterPro" id="IPR007712">
    <property type="entry name" value="RelE/ParE_toxin"/>
</dbReference>
<dbReference type="Gene3D" id="3.30.2310.20">
    <property type="entry name" value="RelE-like"/>
    <property type="match status" value="1"/>
</dbReference>
<dbReference type="SUPFAM" id="SSF143011">
    <property type="entry name" value="RelE-like"/>
    <property type="match status" value="1"/>
</dbReference>
<name>A0A1G2L836_9BACT</name>
<dbReference type="EMBL" id="MHQR01000014">
    <property type="protein sequence ID" value="OHA07730.1"/>
    <property type="molecule type" value="Genomic_DNA"/>
</dbReference>
<dbReference type="PANTHER" id="PTHR38813:SF1">
    <property type="entry name" value="TOXIN RELE1-RELATED"/>
    <property type="match status" value="1"/>
</dbReference>
<dbReference type="STRING" id="1802279.A3B34_00645"/>
<dbReference type="Proteomes" id="UP000176510">
    <property type="component" value="Unassembled WGS sequence"/>
</dbReference>
<organism evidence="2 3">
    <name type="scientific">Candidatus Sungbacteria bacterium RIFCSPLOWO2_01_FULL_54_21</name>
    <dbReference type="NCBI Taxonomy" id="1802279"/>
    <lineage>
        <taxon>Bacteria</taxon>
        <taxon>Candidatus Sungiibacteriota</taxon>
    </lineage>
</organism>
<evidence type="ECO:0000313" key="3">
    <source>
        <dbReference type="Proteomes" id="UP000176510"/>
    </source>
</evidence>
<dbReference type="Pfam" id="PF05016">
    <property type="entry name" value="ParE_toxin"/>
    <property type="match status" value="1"/>
</dbReference>
<accession>A0A1G2L836</accession>
<evidence type="ECO:0000313" key="2">
    <source>
        <dbReference type="EMBL" id="OHA07730.1"/>
    </source>
</evidence>
<dbReference type="PANTHER" id="PTHR38813">
    <property type="match status" value="1"/>
</dbReference>
<proteinExistence type="predicted"/>